<keyword evidence="1" id="KW-0812">Transmembrane</keyword>
<keyword evidence="1" id="KW-1133">Transmembrane helix</keyword>
<evidence type="ECO:0000256" key="1">
    <source>
        <dbReference type="SAM" id="Phobius"/>
    </source>
</evidence>
<organism evidence="2">
    <name type="scientific">marine sediment metagenome</name>
    <dbReference type="NCBI Taxonomy" id="412755"/>
    <lineage>
        <taxon>unclassified sequences</taxon>
        <taxon>metagenomes</taxon>
        <taxon>ecological metagenomes</taxon>
    </lineage>
</organism>
<sequence length="48" mass="5015">MSIVGIAAWVAVFVIGATLIHTLGSEFWGILFVMICGAVLGTLVARLP</sequence>
<comment type="caution">
    <text evidence="2">The sequence shown here is derived from an EMBL/GenBank/DDBJ whole genome shotgun (WGS) entry which is preliminary data.</text>
</comment>
<feature type="transmembrane region" description="Helical" evidence="1">
    <location>
        <begin position="27"/>
        <end position="47"/>
    </location>
</feature>
<protein>
    <submittedName>
        <fullName evidence="2">Uncharacterized protein</fullName>
    </submittedName>
</protein>
<evidence type="ECO:0000313" key="2">
    <source>
        <dbReference type="EMBL" id="KKK61880.1"/>
    </source>
</evidence>
<reference evidence="2" key="1">
    <citation type="journal article" date="2015" name="Nature">
        <title>Complex archaea that bridge the gap between prokaryotes and eukaryotes.</title>
        <authorList>
            <person name="Spang A."/>
            <person name="Saw J.H."/>
            <person name="Jorgensen S.L."/>
            <person name="Zaremba-Niedzwiedzka K."/>
            <person name="Martijn J."/>
            <person name="Lind A.E."/>
            <person name="van Eijk R."/>
            <person name="Schleper C."/>
            <person name="Guy L."/>
            <person name="Ettema T.J."/>
        </authorList>
    </citation>
    <scope>NUCLEOTIDE SEQUENCE</scope>
</reference>
<keyword evidence="1" id="KW-0472">Membrane</keyword>
<dbReference type="AlphaFoldDB" id="A0A0F8XLC9"/>
<dbReference type="EMBL" id="LAZR01062272">
    <property type="protein sequence ID" value="KKK61880.1"/>
    <property type="molecule type" value="Genomic_DNA"/>
</dbReference>
<gene>
    <name evidence="2" type="ORF">LCGC14_3009930</name>
</gene>
<proteinExistence type="predicted"/>
<name>A0A0F8XLC9_9ZZZZ</name>
<accession>A0A0F8XLC9</accession>